<name>A0A973WQ88_9BRAD</name>
<proteinExistence type="predicted"/>
<reference evidence="1" key="1">
    <citation type="submission" date="2020-06" db="EMBL/GenBank/DDBJ databases">
        <title>Whole Genome Sequence of Bradyrhizobium sp. Strain 66S1MB.</title>
        <authorList>
            <person name="Bromfield E."/>
            <person name="Cloutier S."/>
        </authorList>
    </citation>
    <scope>NUCLEOTIDE SEQUENCE</scope>
    <source>
        <strain evidence="1">66S1MB</strain>
    </source>
</reference>
<comment type="caution">
    <text evidence="1">The sequence shown here is derived from an EMBL/GenBank/DDBJ whole genome shotgun (WGS) entry which is preliminary data.</text>
</comment>
<dbReference type="AlphaFoldDB" id="A0A973WQ88"/>
<dbReference type="RefSeq" id="WP_176531146.1">
    <property type="nucleotide sequence ID" value="NZ_CP088022.1"/>
</dbReference>
<dbReference type="EMBL" id="JABWSX010000001">
    <property type="protein sequence ID" value="NVL07481.1"/>
    <property type="molecule type" value="Genomic_DNA"/>
</dbReference>
<protein>
    <submittedName>
        <fullName evidence="1">Uncharacterized protein</fullName>
    </submittedName>
</protein>
<gene>
    <name evidence="1" type="ORF">HU230_17405</name>
</gene>
<evidence type="ECO:0000313" key="1">
    <source>
        <dbReference type="EMBL" id="NVL07481.1"/>
    </source>
</evidence>
<accession>A0A973WQ88</accession>
<organism evidence="1">
    <name type="scientific">Bradyrhizobium quebecense</name>
    <dbReference type="NCBI Taxonomy" id="2748629"/>
    <lineage>
        <taxon>Bacteria</taxon>
        <taxon>Pseudomonadati</taxon>
        <taxon>Pseudomonadota</taxon>
        <taxon>Alphaproteobacteria</taxon>
        <taxon>Hyphomicrobiales</taxon>
        <taxon>Nitrobacteraceae</taxon>
        <taxon>Bradyrhizobium</taxon>
    </lineage>
</organism>
<sequence length="155" mass="17720">MRIVFRYLAMQDIVDFAIETLRQRSPVGSVDDPHPGLYRDSHTVFLNGHVVSDVSAFRRGDQINISNPVPYARKIEIGRMKMKVEPKVYQETALLVAARFGNRAAVKFTFMPVRFGDVAAYAAFSQQIKAGRRHMSDKARQDWLVRQPALEIRAR</sequence>